<organism evidence="2 3">
    <name type="scientific">Paramecium octaurelia</name>
    <dbReference type="NCBI Taxonomy" id="43137"/>
    <lineage>
        <taxon>Eukaryota</taxon>
        <taxon>Sar</taxon>
        <taxon>Alveolata</taxon>
        <taxon>Ciliophora</taxon>
        <taxon>Intramacronucleata</taxon>
        <taxon>Oligohymenophorea</taxon>
        <taxon>Peniculida</taxon>
        <taxon>Parameciidae</taxon>
        <taxon>Paramecium</taxon>
    </lineage>
</organism>
<dbReference type="OrthoDB" id="294237at2759"/>
<dbReference type="GO" id="GO:0005829">
    <property type="term" value="C:cytosol"/>
    <property type="evidence" value="ECO:0007669"/>
    <property type="project" value="TreeGrafter"/>
</dbReference>
<evidence type="ECO:0000259" key="1">
    <source>
        <dbReference type="PROSITE" id="PS50042"/>
    </source>
</evidence>
<dbReference type="Proteomes" id="UP000683925">
    <property type="component" value="Unassembled WGS sequence"/>
</dbReference>
<dbReference type="InterPro" id="IPR050503">
    <property type="entry name" value="cAMP-dep_PK_reg_su-like"/>
</dbReference>
<protein>
    <recommendedName>
        <fullName evidence="1">Cyclic nucleotide-binding domain-containing protein</fullName>
    </recommendedName>
</protein>
<dbReference type="CDD" id="cd00038">
    <property type="entry name" value="CAP_ED"/>
    <property type="match status" value="1"/>
</dbReference>
<dbReference type="AlphaFoldDB" id="A0A8S1WIJ2"/>
<evidence type="ECO:0000313" key="3">
    <source>
        <dbReference type="Proteomes" id="UP000683925"/>
    </source>
</evidence>
<dbReference type="GO" id="GO:0005952">
    <property type="term" value="C:cAMP-dependent protein kinase complex"/>
    <property type="evidence" value="ECO:0007669"/>
    <property type="project" value="InterPro"/>
</dbReference>
<proteinExistence type="predicted"/>
<name>A0A8S1WIJ2_PAROT</name>
<sequence>MQQIPDNYYDELAIIALQKHRNERTPVEVFYMSKYFRQFQCFQGYNDEIIRNCCSKMRYEVLHPNQLIYKRFDQIAEDQKKFYIILQGELGIYLSVGLLPENFKDVEFVEVSSIKMYQHFGHQLFCMAKEDIFEQYGLIIKAKKQTFVATLNYQYFHAYLYQQEQRKMNSEISRLYDFCLFKEIQYKELKVLFNYTKEILHQFLLTDKVCSQGDPAHCVFLILRGQYSLVRRTNEQEVQTLGIISEGEIIGEYEILNNIDSRPFSLICQSEKGEVLICDAQLFQNYVFQLIRENLEQTIEAKFNFHQMDKTSIKFELTKLNQHIHRRQSIEEVCKQNKFHYLMRPPPRKIHQSSSEYKGKPSYYQLFINIYNIASQQTQLANDERKRRITHYVRNTLKPMQQKLKQALNVSANKTDESISKNTKGFPLHNEMLIQALKRNNDSRFRKTFQKTQSLASISPSKKQSRPDVIDLGENLIIKKQYKSSDKLIYNNQ</sequence>
<evidence type="ECO:0000313" key="2">
    <source>
        <dbReference type="EMBL" id="CAD8188460.1"/>
    </source>
</evidence>
<dbReference type="PANTHER" id="PTHR11635:SF152">
    <property type="entry name" value="CAMP-DEPENDENT PROTEIN KINASE TYPE I REGULATORY SUBUNIT-RELATED"/>
    <property type="match status" value="1"/>
</dbReference>
<dbReference type="GO" id="GO:0030552">
    <property type="term" value="F:cAMP binding"/>
    <property type="evidence" value="ECO:0007669"/>
    <property type="project" value="TreeGrafter"/>
</dbReference>
<dbReference type="PROSITE" id="PS50042">
    <property type="entry name" value="CNMP_BINDING_3"/>
    <property type="match status" value="1"/>
</dbReference>
<gene>
    <name evidence="2" type="ORF">POCTA_138.1.T0920221</name>
</gene>
<dbReference type="PANTHER" id="PTHR11635">
    <property type="entry name" value="CAMP-DEPENDENT PROTEIN KINASE REGULATORY CHAIN"/>
    <property type="match status" value="1"/>
</dbReference>
<dbReference type="OMA" id="RITHYVR"/>
<dbReference type="InterPro" id="IPR018488">
    <property type="entry name" value="cNMP-bd_CS"/>
</dbReference>
<dbReference type="InterPro" id="IPR000595">
    <property type="entry name" value="cNMP-bd_dom"/>
</dbReference>
<reference evidence="2" key="1">
    <citation type="submission" date="2021-01" db="EMBL/GenBank/DDBJ databases">
        <authorList>
            <consortium name="Genoscope - CEA"/>
            <person name="William W."/>
        </authorList>
    </citation>
    <scope>NUCLEOTIDE SEQUENCE</scope>
</reference>
<dbReference type="Pfam" id="PF00027">
    <property type="entry name" value="cNMP_binding"/>
    <property type="match status" value="1"/>
</dbReference>
<dbReference type="GO" id="GO:0034236">
    <property type="term" value="F:protein kinase A catalytic subunit binding"/>
    <property type="evidence" value="ECO:0007669"/>
    <property type="project" value="TreeGrafter"/>
</dbReference>
<comment type="caution">
    <text evidence="2">The sequence shown here is derived from an EMBL/GenBank/DDBJ whole genome shotgun (WGS) entry which is preliminary data.</text>
</comment>
<keyword evidence="3" id="KW-1185">Reference proteome</keyword>
<feature type="domain" description="Cyclic nucleotide-binding" evidence="1">
    <location>
        <begin position="180"/>
        <end position="287"/>
    </location>
</feature>
<accession>A0A8S1WIJ2</accession>
<dbReference type="EMBL" id="CAJJDP010000091">
    <property type="protein sequence ID" value="CAD8188460.1"/>
    <property type="molecule type" value="Genomic_DNA"/>
</dbReference>
<dbReference type="PROSITE" id="PS00888">
    <property type="entry name" value="CNMP_BINDING_1"/>
    <property type="match status" value="1"/>
</dbReference>
<dbReference type="GO" id="GO:0004862">
    <property type="term" value="F:cAMP-dependent protein kinase inhibitor activity"/>
    <property type="evidence" value="ECO:0007669"/>
    <property type="project" value="TreeGrafter"/>
</dbReference>